<evidence type="ECO:0000313" key="2">
    <source>
        <dbReference type="Proteomes" id="UP001077662"/>
    </source>
</evidence>
<name>A0AAP3DK71_BRELA</name>
<accession>A0AAP3DK71</accession>
<proteinExistence type="predicted"/>
<dbReference type="EMBL" id="JAPTNE010000043">
    <property type="protein sequence ID" value="MCZ0809796.1"/>
    <property type="molecule type" value="Genomic_DNA"/>
</dbReference>
<reference evidence="1" key="1">
    <citation type="submission" date="2022-09" db="EMBL/GenBank/DDBJ databases">
        <title>Genome analysis and characterization of larvicidal activity of Brevibacillus strains.</title>
        <authorList>
            <person name="Patrusheva E.V."/>
            <person name="Izotova A.O."/>
            <person name="Toshchakov S.V."/>
            <person name="Sineoky S.P."/>
        </authorList>
    </citation>
    <scope>NUCLEOTIDE SEQUENCE</scope>
    <source>
        <strain evidence="1">VKPM_B-13247</strain>
    </source>
</reference>
<comment type="caution">
    <text evidence="1">The sequence shown here is derived from an EMBL/GenBank/DDBJ whole genome shotgun (WGS) entry which is preliminary data.</text>
</comment>
<dbReference type="AlphaFoldDB" id="A0AAP3DK71"/>
<evidence type="ECO:0000313" key="1">
    <source>
        <dbReference type="EMBL" id="MCZ0809796.1"/>
    </source>
</evidence>
<organism evidence="1 2">
    <name type="scientific">Brevibacillus laterosporus</name>
    <name type="common">Bacillus laterosporus</name>
    <dbReference type="NCBI Taxonomy" id="1465"/>
    <lineage>
        <taxon>Bacteria</taxon>
        <taxon>Bacillati</taxon>
        <taxon>Bacillota</taxon>
        <taxon>Bacilli</taxon>
        <taxon>Bacillales</taxon>
        <taxon>Paenibacillaceae</taxon>
        <taxon>Brevibacillus</taxon>
    </lineage>
</organism>
<protein>
    <submittedName>
        <fullName evidence="1">Uncharacterized protein</fullName>
    </submittedName>
</protein>
<dbReference type="RefSeq" id="WP_258434732.1">
    <property type="nucleotide sequence ID" value="NZ_JANSGW010000043.1"/>
</dbReference>
<dbReference type="Proteomes" id="UP001077662">
    <property type="component" value="Unassembled WGS sequence"/>
</dbReference>
<sequence length="70" mass="8032">MELVKSQQCPHCGNTVDDSHAEWEDGQHTVECEHCKKGYLVITHYKFLGFEIEKCCSECNEVISECYCGE</sequence>
<gene>
    <name evidence="1" type="ORF">O0554_23310</name>
</gene>